<dbReference type="PANTHER" id="PTHR40083">
    <property type="entry name" value="UPF0122 PROTEIN CBO2450/CLC_2298"/>
    <property type="match status" value="1"/>
</dbReference>
<dbReference type="EMBL" id="CP006682">
    <property type="protein sequence ID" value="AHB36656.1"/>
    <property type="molecule type" value="Genomic_DNA"/>
</dbReference>
<dbReference type="PANTHER" id="PTHR40083:SF1">
    <property type="entry name" value="UPF0122 PROTEIN YLXM"/>
    <property type="match status" value="1"/>
</dbReference>
<dbReference type="InterPro" id="IPR013324">
    <property type="entry name" value="RNA_pol_sigma_r3/r4-like"/>
</dbReference>
<gene>
    <name evidence="4" type="ORF">SAPIS_v1c08110</name>
</gene>
<name>V5RKL6_SPIAP</name>
<dbReference type="NCBIfam" id="NF045758">
    <property type="entry name" value="YlxM"/>
    <property type="match status" value="1"/>
</dbReference>
<dbReference type="AlphaFoldDB" id="V5RKL6"/>
<dbReference type="Pfam" id="PF04297">
    <property type="entry name" value="UPF0122"/>
    <property type="match status" value="1"/>
</dbReference>
<accession>V5RKL6</accession>
<dbReference type="STRING" id="1276258.SAPIS_v1c08110"/>
<reference evidence="4 5" key="1">
    <citation type="journal article" date="2014" name="Genome Announc.">
        <title>Complete Genome Sequence of Spiroplasma apis B31T (ATCC 33834), a Bacterium Associated with May Disease of Honeybees (Apis mellifera).</title>
        <authorList>
            <person name="Ku C."/>
            <person name="Lo W.S."/>
            <person name="Chen L.L."/>
            <person name="Kuo C.H."/>
        </authorList>
    </citation>
    <scope>NUCLEOTIDE SEQUENCE [LARGE SCALE GENOMIC DNA]</scope>
    <source>
        <strain evidence="4">B31</strain>
    </source>
</reference>
<dbReference type="InterPro" id="IPR054831">
    <property type="entry name" value="UPF0122_fam_protein"/>
</dbReference>
<dbReference type="HOGENOM" id="CLU_129218_1_1_14"/>
<evidence type="ECO:0000313" key="5">
    <source>
        <dbReference type="Proteomes" id="UP000018550"/>
    </source>
</evidence>
<dbReference type="Proteomes" id="UP000018550">
    <property type="component" value="Chromosome"/>
</dbReference>
<evidence type="ECO:0000256" key="2">
    <source>
        <dbReference type="ARBA" id="ARBA00024764"/>
    </source>
</evidence>
<keyword evidence="5" id="KW-1185">Reference proteome</keyword>
<evidence type="ECO:0000256" key="3">
    <source>
        <dbReference type="HAMAP-Rule" id="MF_00245"/>
    </source>
</evidence>
<evidence type="ECO:0000313" key="4">
    <source>
        <dbReference type="EMBL" id="AHB36656.1"/>
    </source>
</evidence>
<dbReference type="PATRIC" id="fig|1276258.3.peg.832"/>
<sequence length="109" mass="13022">MIMKENNINKTIELTSLYDYYKKLLTDKQKKYFELYFFEDLTLHEISLDMSVSRNAVYDSISKTIATLNDLEKNLKLYKKSNIIKEKIEEYQKNKISKEDFISFIEGVV</sequence>
<comment type="function">
    <text evidence="2 3">Might take part in the signal recognition particle (SRP) pathway. This is inferred from the conservation of its genetic proximity to ftsY/ffh. May be a regulatory protein.</text>
</comment>
<dbReference type="HAMAP" id="MF_00245">
    <property type="entry name" value="UPF0122"/>
    <property type="match status" value="1"/>
</dbReference>
<proteinExistence type="inferred from homology"/>
<protein>
    <recommendedName>
        <fullName evidence="3">UPF0122 protein SAPIS_v1c08110</fullName>
    </recommendedName>
</protein>
<dbReference type="InterPro" id="IPR036388">
    <property type="entry name" value="WH-like_DNA-bd_sf"/>
</dbReference>
<organism evidence="4 5">
    <name type="scientific">Spiroplasma apis B31</name>
    <dbReference type="NCBI Taxonomy" id="1276258"/>
    <lineage>
        <taxon>Bacteria</taxon>
        <taxon>Bacillati</taxon>
        <taxon>Mycoplasmatota</taxon>
        <taxon>Mollicutes</taxon>
        <taxon>Entomoplasmatales</taxon>
        <taxon>Spiroplasmataceae</taxon>
        <taxon>Spiroplasma</taxon>
    </lineage>
</organism>
<dbReference type="SUPFAM" id="SSF88659">
    <property type="entry name" value="Sigma3 and sigma4 domains of RNA polymerase sigma factors"/>
    <property type="match status" value="1"/>
</dbReference>
<comment type="similarity">
    <text evidence="1 3">Belongs to the UPF0122 family.</text>
</comment>
<evidence type="ECO:0000256" key="1">
    <source>
        <dbReference type="ARBA" id="ARBA00008720"/>
    </source>
</evidence>
<dbReference type="Gene3D" id="1.10.10.10">
    <property type="entry name" value="Winged helix-like DNA-binding domain superfamily/Winged helix DNA-binding domain"/>
    <property type="match status" value="1"/>
</dbReference>
<dbReference type="InterPro" id="IPR007394">
    <property type="entry name" value="UPF0122"/>
</dbReference>
<dbReference type="eggNOG" id="COG2739">
    <property type="taxonomic scope" value="Bacteria"/>
</dbReference>
<dbReference type="KEGG" id="sapi:SAPIS_v1c08110"/>